<feature type="transmembrane region" description="Helical" evidence="1">
    <location>
        <begin position="12"/>
        <end position="30"/>
    </location>
</feature>
<keyword evidence="1" id="KW-1133">Transmembrane helix</keyword>
<name>A0A6C0T6V9_MYTTR</name>
<sequence length="87" mass="9968">MAFMRNEFWWEVIVSGLLLLLEVYCVYLWFSRRECFLSKYGTNESSQGSNSSFEKAYLTMAYSEKNIKSLKSSAALSANKASRLASK</sequence>
<organism evidence="2">
    <name type="scientific">Mytilus trossulus</name>
    <name type="common">Blue mussel</name>
    <dbReference type="NCBI Taxonomy" id="6551"/>
    <lineage>
        <taxon>Eukaryota</taxon>
        <taxon>Metazoa</taxon>
        <taxon>Spiralia</taxon>
        <taxon>Lophotrochozoa</taxon>
        <taxon>Mollusca</taxon>
        <taxon>Bivalvia</taxon>
        <taxon>Autobranchia</taxon>
        <taxon>Pteriomorphia</taxon>
        <taxon>Mytilida</taxon>
        <taxon>Mytiloidea</taxon>
        <taxon>Mytilidae</taxon>
        <taxon>Mytilinae</taxon>
        <taxon>Mytilus</taxon>
    </lineage>
</organism>
<geneLocation type="mitochondrion" evidence="2"/>
<keyword evidence="1" id="KW-0812">Transmembrane</keyword>
<reference evidence="2" key="1">
    <citation type="journal article" date="2010" name="Gene">
        <title>Scottish Mytilus trossulus mussels retain ancestral mitochondrial DNA: complete sequences of male and female mtDNA genomes.</title>
        <authorList>
            <person name="Zbawicka M."/>
            <person name="Burzynski A."/>
            <person name="Skibinski D."/>
            <person name="Wenne R."/>
        </authorList>
    </citation>
    <scope>NUCLEOTIDE SEQUENCE</scope>
    <source>
        <strain evidence="2">34LE</strain>
    </source>
</reference>
<accession>A0A6C0T6V9</accession>
<keyword evidence="1" id="KW-0472">Membrane</keyword>
<evidence type="ECO:0000313" key="2">
    <source>
        <dbReference type="EMBL" id="QIA98619.1"/>
    </source>
</evidence>
<evidence type="ECO:0000256" key="1">
    <source>
        <dbReference type="SAM" id="Phobius"/>
    </source>
</evidence>
<dbReference type="EMBL" id="GU936625">
    <property type="protein sequence ID" value="QIA98619.1"/>
    <property type="molecule type" value="Genomic_DNA"/>
</dbReference>
<protein>
    <submittedName>
        <fullName evidence="2">ATP synthase F0 subunit 8</fullName>
    </submittedName>
</protein>
<reference evidence="2" key="2">
    <citation type="journal article" date="2018" name="PeerJ">
        <title>Actively transcribed and expressed atp8 gene in Mytilus edulis mussels.</title>
        <authorList>
            <person name="Lubosny M."/>
            <person name="Przylucka A."/>
            <person name="Smietanka B."/>
            <person name="Breton S."/>
            <person name="Burzynski A."/>
        </authorList>
    </citation>
    <scope>NUCLEOTIDE SEQUENCE</scope>
    <source>
        <strain evidence="2">34LE</strain>
    </source>
</reference>
<keyword evidence="2" id="KW-0496">Mitochondrion</keyword>
<proteinExistence type="predicted"/>
<dbReference type="AlphaFoldDB" id="A0A6C0T6V9"/>
<gene>
    <name evidence="2" type="primary">ATP8</name>
</gene>